<reference evidence="1 2" key="1">
    <citation type="journal article" date="2021" name="Hortic Res">
        <title>High-quality reference genome and annotation aids understanding of berry development for evergreen blueberry (Vaccinium darrowii).</title>
        <authorList>
            <person name="Yu J."/>
            <person name="Hulse-Kemp A.M."/>
            <person name="Babiker E."/>
            <person name="Staton M."/>
        </authorList>
    </citation>
    <scope>NUCLEOTIDE SEQUENCE [LARGE SCALE GENOMIC DNA]</scope>
    <source>
        <strain evidence="2">cv. NJ 8807/NJ 8810</strain>
        <tissue evidence="1">Young leaf</tissue>
    </source>
</reference>
<organism evidence="1 2">
    <name type="scientific">Vaccinium darrowii</name>
    <dbReference type="NCBI Taxonomy" id="229202"/>
    <lineage>
        <taxon>Eukaryota</taxon>
        <taxon>Viridiplantae</taxon>
        <taxon>Streptophyta</taxon>
        <taxon>Embryophyta</taxon>
        <taxon>Tracheophyta</taxon>
        <taxon>Spermatophyta</taxon>
        <taxon>Magnoliopsida</taxon>
        <taxon>eudicotyledons</taxon>
        <taxon>Gunneridae</taxon>
        <taxon>Pentapetalae</taxon>
        <taxon>asterids</taxon>
        <taxon>Ericales</taxon>
        <taxon>Ericaceae</taxon>
        <taxon>Vaccinioideae</taxon>
        <taxon>Vaccinieae</taxon>
        <taxon>Vaccinium</taxon>
    </lineage>
</organism>
<keyword evidence="2" id="KW-1185">Reference proteome</keyword>
<dbReference type="EMBL" id="CM037159">
    <property type="protein sequence ID" value="KAH7867310.1"/>
    <property type="molecule type" value="Genomic_DNA"/>
</dbReference>
<sequence>MASAGGNSNFPTQFFMSNTGSSSTSFSDLLGENSINMYDQQGQFQEQRSNSKTRVGMRNDVIPMISPPPVSPSSYLSFPSSGLSPSWLLDSPAFLSTSNALPSPTTGTFAGLNFKEDRSYSDFSFLPSQTRPTPSSSSSMFQSSANAFPPSEESFKRKHEDWNMHKPSEQTQFSSIKSGPEPEFAQVQTFSPEISTTRTNMPSNNALVSDHIPYAQPSQYLREQRKSEDGYNWRKYGQKQVKGSENPRSYYKCTYPSCPTKKKVETTLEGCVTEIVYKGSHNHPKPQSTRRASSHSIHPHFNSNLENSSQPNASLGNTQTESVATPENSSASFGEEDFDHQATSMSKSEDDNENDREAKRWRGENENEVISANGSRTVREPRIVVQTTSDIDILDDGYRWRKYGQKVVKGNPNPRSYYKCTYVGCPVRKHVERASHDPRAVITTYEGKHNHDVPAPRGSGSYPPLVNRAPPPPNNSSSAIRPMAMANNLNFSTNYPKTEAPYTLEMLQSPGSFGFSGFGNYQGSYMNQVQGDNFLSRAKEEPKDDSFFESFLN</sequence>
<proteinExistence type="predicted"/>
<gene>
    <name evidence="1" type="ORF">Vadar_031852</name>
</gene>
<name>A0ACB7ZP16_9ERIC</name>
<accession>A0ACB7ZP16</accession>
<evidence type="ECO:0000313" key="1">
    <source>
        <dbReference type="EMBL" id="KAH7867310.1"/>
    </source>
</evidence>
<evidence type="ECO:0000313" key="2">
    <source>
        <dbReference type="Proteomes" id="UP000828048"/>
    </source>
</evidence>
<dbReference type="Proteomes" id="UP000828048">
    <property type="component" value="Chromosome 9"/>
</dbReference>
<comment type="caution">
    <text evidence="1">The sequence shown here is derived from an EMBL/GenBank/DDBJ whole genome shotgun (WGS) entry which is preliminary data.</text>
</comment>
<protein>
    <submittedName>
        <fullName evidence="1">Uncharacterized protein</fullName>
    </submittedName>
</protein>